<comment type="function">
    <text evidence="1">Mitochondrial intermembrane chaperone that participates in the import and insertion of some multi-pass transmembrane proteins into the mitochondrial inner membrane. Also required for the transfer of beta-barrel precursors from the TOM complex to the sorting and assembly machinery (SAM complex) of the outer membrane. Acts as a chaperone-like protein that protects the hydrophobic precursors from aggregation and guide them through the mitochondrial intermembrane space.</text>
</comment>
<keyword evidence="1" id="KW-0813">Transport</keyword>
<accession>A0A6U5BLT0</accession>
<dbReference type="GO" id="GO:0015031">
    <property type="term" value="P:protein transport"/>
    <property type="evidence" value="ECO:0007669"/>
    <property type="project" value="UniProtKB-KW"/>
</dbReference>
<feature type="domain" description="Tim10-like" evidence="2">
    <location>
        <begin position="51"/>
        <end position="97"/>
    </location>
</feature>
<keyword evidence="1" id="KW-1015">Disulfide bond</keyword>
<gene>
    <name evidence="4" type="ORF">HAND00432_LOCUS31201</name>
    <name evidence="3" type="ORF">HAND1043_LOCUS18224</name>
</gene>
<keyword evidence="1" id="KW-0143">Chaperone</keyword>
<evidence type="ECO:0000313" key="4">
    <source>
        <dbReference type="EMBL" id="CAD8980191.1"/>
    </source>
</evidence>
<dbReference type="InterPro" id="IPR004217">
    <property type="entry name" value="Tim10-like"/>
</dbReference>
<evidence type="ECO:0000259" key="2">
    <source>
        <dbReference type="Pfam" id="PF02953"/>
    </source>
</evidence>
<name>A0A6U5BLT0_HEMAN</name>
<comment type="similarity">
    <text evidence="1">Belongs to the small Tim family.</text>
</comment>
<comment type="domain">
    <text evidence="1">The twin CX3C motif contains 4 conserved Cys residues that form 2 disulfide bonds in the mitochondrial intermembrane space.</text>
</comment>
<reference evidence="4" key="1">
    <citation type="submission" date="2021-01" db="EMBL/GenBank/DDBJ databases">
        <authorList>
            <person name="Corre E."/>
            <person name="Pelletier E."/>
            <person name="Niang G."/>
            <person name="Scheremetjew M."/>
            <person name="Finn R."/>
            <person name="Kale V."/>
            <person name="Holt S."/>
            <person name="Cochrane G."/>
            <person name="Meng A."/>
            <person name="Brown T."/>
            <person name="Cohen L."/>
        </authorList>
    </citation>
    <scope>NUCLEOTIDE SEQUENCE</scope>
    <source>
        <strain evidence="3">CCMP441</strain>
        <strain evidence="4">CCMP644</strain>
    </source>
</reference>
<protein>
    <recommendedName>
        <fullName evidence="1">Mitochondrial import inner membrane translocase subunit</fullName>
    </recommendedName>
</protein>
<dbReference type="InterPro" id="IPR035427">
    <property type="entry name" value="Tim10-like_dom_sf"/>
</dbReference>
<proteinExistence type="inferred from homology"/>
<comment type="subunit">
    <text evidence="1">Heterohexamer.</text>
</comment>
<evidence type="ECO:0000256" key="1">
    <source>
        <dbReference type="RuleBase" id="RU367043"/>
    </source>
</evidence>
<dbReference type="EMBL" id="HBFX01051755">
    <property type="protein sequence ID" value="CAD8980191.1"/>
    <property type="molecule type" value="Transcribed_RNA"/>
</dbReference>
<dbReference type="SUPFAM" id="SSF144122">
    <property type="entry name" value="Tim10-like"/>
    <property type="match status" value="1"/>
</dbReference>
<keyword evidence="1" id="KW-0811">Translocation</keyword>
<keyword evidence="1" id="KW-0472">Membrane</keyword>
<dbReference type="Gene3D" id="1.10.287.810">
    <property type="entry name" value="Mitochondrial import inner membrane translocase subunit tim13 like domains"/>
    <property type="match status" value="1"/>
</dbReference>
<evidence type="ECO:0000313" key="3">
    <source>
        <dbReference type="EMBL" id="CAD8751718.1"/>
    </source>
</evidence>
<keyword evidence="1" id="KW-0999">Mitochondrion inner membrane</keyword>
<dbReference type="GO" id="GO:0005743">
    <property type="term" value="C:mitochondrial inner membrane"/>
    <property type="evidence" value="ECO:0007669"/>
    <property type="project" value="UniProtKB-SubCell"/>
</dbReference>
<organism evidence="4">
    <name type="scientific">Hemiselmis andersenii</name>
    <name type="common">Cryptophyte alga</name>
    <dbReference type="NCBI Taxonomy" id="464988"/>
    <lineage>
        <taxon>Eukaryota</taxon>
        <taxon>Cryptophyceae</taxon>
        <taxon>Cryptomonadales</taxon>
        <taxon>Hemiselmidaceae</taxon>
        <taxon>Hemiselmis</taxon>
    </lineage>
</organism>
<keyword evidence="1" id="KW-0653">Protein transport</keyword>
<dbReference type="AlphaFoldDB" id="A0A6U5BLT0"/>
<keyword evidence="1" id="KW-0496">Mitochondrion</keyword>
<comment type="subcellular location">
    <subcellularLocation>
        <location evidence="1">Mitochondrion inner membrane</location>
        <topology evidence="1">Peripheral membrane protein</topology>
        <orientation evidence="1">Intermembrane side</orientation>
    </subcellularLocation>
</comment>
<sequence length="103" mass="11863">MGLLSWFGGAEKAVEKGSADRISERHATQADAVQDYIQSQFEKAYHDGIKVKITEKCFEKCFSLNNYDKKLDPADNQCPALCCDRYLDTMEQVRRVLAQRNRR</sequence>
<dbReference type="EMBL" id="HBFK01029915">
    <property type="protein sequence ID" value="CAD8751718.1"/>
    <property type="molecule type" value="Transcribed_RNA"/>
</dbReference>
<dbReference type="Pfam" id="PF02953">
    <property type="entry name" value="zf-Tim10_DDP"/>
    <property type="match status" value="1"/>
</dbReference>